<dbReference type="InterPro" id="IPR005119">
    <property type="entry name" value="LysR_subst-bd"/>
</dbReference>
<evidence type="ECO:0000313" key="7">
    <source>
        <dbReference type="EMBL" id="TFF79283.1"/>
    </source>
</evidence>
<keyword evidence="3" id="KW-0238">DNA-binding</keyword>
<dbReference type="Proteomes" id="UP000297720">
    <property type="component" value="Unassembled WGS sequence"/>
</dbReference>
<dbReference type="Pfam" id="PF03466">
    <property type="entry name" value="LysR_substrate"/>
    <property type="match status" value="1"/>
</dbReference>
<dbReference type="Gene3D" id="3.40.190.10">
    <property type="entry name" value="Periplasmic binding protein-like II"/>
    <property type="match status" value="2"/>
</dbReference>
<dbReference type="Pfam" id="PF00126">
    <property type="entry name" value="HTH_1"/>
    <property type="match status" value="1"/>
</dbReference>
<evidence type="ECO:0000313" key="6">
    <source>
        <dbReference type="EMBL" id="TFF75019.1"/>
    </source>
</evidence>
<proteinExistence type="inferred from homology"/>
<dbReference type="RefSeq" id="WP_134695962.1">
    <property type="nucleotide sequence ID" value="NZ_JAAKRM010000003.1"/>
</dbReference>
<dbReference type="PANTHER" id="PTHR30579:SF7">
    <property type="entry name" value="HTH-TYPE TRANSCRIPTIONAL REGULATOR LRHA-RELATED"/>
    <property type="match status" value="1"/>
</dbReference>
<dbReference type="InterPro" id="IPR050176">
    <property type="entry name" value="LTTR"/>
</dbReference>
<dbReference type="AlphaFoldDB" id="A0A5F0KA18"/>
<dbReference type="GO" id="GO:0003677">
    <property type="term" value="F:DNA binding"/>
    <property type="evidence" value="ECO:0007669"/>
    <property type="project" value="UniProtKB-KW"/>
</dbReference>
<evidence type="ECO:0000259" key="5">
    <source>
        <dbReference type="PROSITE" id="PS50931"/>
    </source>
</evidence>
<dbReference type="Proteomes" id="UP000297914">
    <property type="component" value="Unassembled WGS sequence"/>
</dbReference>
<dbReference type="EMBL" id="QORL01000024">
    <property type="protein sequence ID" value="TFF75019.1"/>
    <property type="molecule type" value="Genomic_DNA"/>
</dbReference>
<name>A0A5F0KA18_9GAMM</name>
<keyword evidence="8" id="KW-1185">Reference proteome</keyword>
<gene>
    <name evidence="6" type="ORF">DRM93_12175</name>
    <name evidence="7" type="ORF">DRM94_12175</name>
</gene>
<dbReference type="Gene3D" id="1.10.10.10">
    <property type="entry name" value="Winged helix-like DNA-binding domain superfamily/Winged helix DNA-binding domain"/>
    <property type="match status" value="1"/>
</dbReference>
<sequence>MLDPQLLQSFVAIVETGSFTRAGERVHLTQSTLSQQMRRLEEQLGCTLLDRSGRRVVTTAQGETLLGLARQILGLLARASERVREASLPLRLGVPEDFAAGAMTQVLAAFARQHPEVRLEVQSGLSHSLWQAFEAGGLDLALIKQGRGQGEPLARWREPLAWVDSRDWPAAGRRPLPLAVFPNEGLYRRQITDALDGEGIPWRIAYVSASLASLQGAVSAGIGVSLLPARLVQPDQVVLKDWPTVTAVELALHQGPGASEPLARLGEALIALCDEVMGEGGALRPR</sequence>
<dbReference type="InterPro" id="IPR000847">
    <property type="entry name" value="LysR_HTH_N"/>
</dbReference>
<reference evidence="7 9" key="1">
    <citation type="submission" date="2018-06" db="EMBL/GenBank/DDBJ databases">
        <title>Occurrence of a novel blaKPC-2- and qnrS2- harbouring IncP6 plasmid from Aeromonas taiwanensis isolates recovered from the river sediments.</title>
        <authorList>
            <person name="Zheng B."/>
            <person name="Yu X."/>
            <person name="Xiao Y."/>
        </authorList>
    </citation>
    <scope>NUCLEOTIDE SEQUENCE [LARGE SCALE GENOMIC DNA]</scope>
    <source>
        <strain evidence="6 8">1713</strain>
        <strain evidence="7 9">198</strain>
    </source>
</reference>
<dbReference type="OrthoDB" id="5723059at2"/>
<comment type="caution">
    <text evidence="7">The sequence shown here is derived from an EMBL/GenBank/DDBJ whole genome shotgun (WGS) entry which is preliminary data.</text>
</comment>
<evidence type="ECO:0000313" key="9">
    <source>
        <dbReference type="Proteomes" id="UP000297914"/>
    </source>
</evidence>
<organism evidence="7 9">
    <name type="scientific">Aeromonas taiwanensis</name>
    <dbReference type="NCBI Taxonomy" id="633417"/>
    <lineage>
        <taxon>Bacteria</taxon>
        <taxon>Pseudomonadati</taxon>
        <taxon>Pseudomonadota</taxon>
        <taxon>Gammaproteobacteria</taxon>
        <taxon>Aeromonadales</taxon>
        <taxon>Aeromonadaceae</taxon>
        <taxon>Aeromonas</taxon>
    </lineage>
</organism>
<dbReference type="InterPro" id="IPR036388">
    <property type="entry name" value="WH-like_DNA-bd_sf"/>
</dbReference>
<evidence type="ECO:0000313" key="8">
    <source>
        <dbReference type="Proteomes" id="UP000297720"/>
    </source>
</evidence>
<evidence type="ECO:0000256" key="4">
    <source>
        <dbReference type="ARBA" id="ARBA00023163"/>
    </source>
</evidence>
<dbReference type="SUPFAM" id="SSF46785">
    <property type="entry name" value="Winged helix' DNA-binding domain"/>
    <property type="match status" value="1"/>
</dbReference>
<dbReference type="GO" id="GO:0003700">
    <property type="term" value="F:DNA-binding transcription factor activity"/>
    <property type="evidence" value="ECO:0007669"/>
    <property type="project" value="InterPro"/>
</dbReference>
<dbReference type="FunFam" id="1.10.10.10:FF:000001">
    <property type="entry name" value="LysR family transcriptional regulator"/>
    <property type="match status" value="1"/>
</dbReference>
<dbReference type="PRINTS" id="PR00039">
    <property type="entry name" value="HTHLYSR"/>
</dbReference>
<dbReference type="InterPro" id="IPR036390">
    <property type="entry name" value="WH_DNA-bd_sf"/>
</dbReference>
<feature type="domain" description="HTH lysR-type" evidence="5">
    <location>
        <begin position="2"/>
        <end position="59"/>
    </location>
</feature>
<evidence type="ECO:0000256" key="1">
    <source>
        <dbReference type="ARBA" id="ARBA00009437"/>
    </source>
</evidence>
<protein>
    <submittedName>
        <fullName evidence="7">LysR family transcriptional regulator</fullName>
    </submittedName>
</protein>
<dbReference type="PANTHER" id="PTHR30579">
    <property type="entry name" value="TRANSCRIPTIONAL REGULATOR"/>
    <property type="match status" value="1"/>
</dbReference>
<evidence type="ECO:0000256" key="3">
    <source>
        <dbReference type="ARBA" id="ARBA00023125"/>
    </source>
</evidence>
<keyword evidence="4" id="KW-0804">Transcription</keyword>
<keyword evidence="2" id="KW-0805">Transcription regulation</keyword>
<dbReference type="SUPFAM" id="SSF53850">
    <property type="entry name" value="Periplasmic binding protein-like II"/>
    <property type="match status" value="1"/>
</dbReference>
<dbReference type="EMBL" id="QORK01000024">
    <property type="protein sequence ID" value="TFF79283.1"/>
    <property type="molecule type" value="Genomic_DNA"/>
</dbReference>
<dbReference type="PROSITE" id="PS50931">
    <property type="entry name" value="HTH_LYSR"/>
    <property type="match status" value="1"/>
</dbReference>
<evidence type="ECO:0000256" key="2">
    <source>
        <dbReference type="ARBA" id="ARBA00023015"/>
    </source>
</evidence>
<comment type="similarity">
    <text evidence="1">Belongs to the LysR transcriptional regulatory family.</text>
</comment>
<accession>A0A5F0KA18</accession>